<evidence type="ECO:0000256" key="5">
    <source>
        <dbReference type="ARBA" id="ARBA00023136"/>
    </source>
</evidence>
<dbReference type="Pfam" id="PF00702">
    <property type="entry name" value="Hydrolase"/>
    <property type="match status" value="1"/>
</dbReference>
<dbReference type="GO" id="GO:0016887">
    <property type="term" value="F:ATP hydrolysis activity"/>
    <property type="evidence" value="ECO:0007669"/>
    <property type="project" value="InterPro"/>
</dbReference>
<dbReference type="SUPFAM" id="SSF81653">
    <property type="entry name" value="Calcium ATPase, transduction domain A"/>
    <property type="match status" value="1"/>
</dbReference>
<dbReference type="GO" id="GO:0005886">
    <property type="term" value="C:plasma membrane"/>
    <property type="evidence" value="ECO:0007669"/>
    <property type="project" value="UniProtKB-SubCell"/>
</dbReference>
<dbReference type="SFLD" id="SFLDG00002">
    <property type="entry name" value="C1.7:_P-type_atpase_like"/>
    <property type="match status" value="1"/>
</dbReference>
<evidence type="ECO:0000256" key="4">
    <source>
        <dbReference type="ARBA" id="ARBA00022989"/>
    </source>
</evidence>
<dbReference type="SFLD" id="SFLDS00003">
    <property type="entry name" value="Haloacid_Dehalogenase"/>
    <property type="match status" value="1"/>
</dbReference>
<gene>
    <name evidence="8" type="ORF">GCM10011600_24020</name>
</gene>
<dbReference type="GO" id="GO:0005524">
    <property type="term" value="F:ATP binding"/>
    <property type="evidence" value="ECO:0007669"/>
    <property type="project" value="InterPro"/>
</dbReference>
<keyword evidence="5 6" id="KW-0472">Membrane</keyword>
<evidence type="ECO:0000313" key="8">
    <source>
        <dbReference type="EMBL" id="GHF22088.1"/>
    </source>
</evidence>
<proteinExistence type="predicted"/>
<keyword evidence="4 6" id="KW-1133">Transmembrane helix</keyword>
<dbReference type="InterPro" id="IPR023299">
    <property type="entry name" value="ATPase_P-typ_cyto_dom_N"/>
</dbReference>
<feature type="transmembrane region" description="Helical" evidence="6">
    <location>
        <begin position="677"/>
        <end position="695"/>
    </location>
</feature>
<reference evidence="8" key="2">
    <citation type="submission" date="2020-09" db="EMBL/GenBank/DDBJ databases">
        <authorList>
            <person name="Sun Q."/>
            <person name="Zhou Y."/>
        </authorList>
    </citation>
    <scope>NUCLEOTIDE SEQUENCE</scope>
    <source>
        <strain evidence="8">CGMCC 1.16548</strain>
    </source>
</reference>
<dbReference type="PRINTS" id="PR00120">
    <property type="entry name" value="HATPASE"/>
</dbReference>
<dbReference type="PROSITE" id="PS00154">
    <property type="entry name" value="ATPASE_E1_E2"/>
    <property type="match status" value="1"/>
</dbReference>
<keyword evidence="9" id="KW-1185">Reference proteome</keyword>
<dbReference type="InterPro" id="IPR036412">
    <property type="entry name" value="HAD-like_sf"/>
</dbReference>
<dbReference type="Gene3D" id="3.40.50.1000">
    <property type="entry name" value="HAD superfamily/HAD-like"/>
    <property type="match status" value="1"/>
</dbReference>
<dbReference type="Gene3D" id="2.70.150.10">
    <property type="entry name" value="Calcium-transporting ATPase, cytoplasmic transduction domain A"/>
    <property type="match status" value="1"/>
</dbReference>
<reference evidence="8" key="1">
    <citation type="journal article" date="2014" name="Int. J. Syst. Evol. Microbiol.">
        <title>Complete genome sequence of Corynebacterium casei LMG S-19264T (=DSM 44701T), isolated from a smear-ripened cheese.</title>
        <authorList>
            <consortium name="US DOE Joint Genome Institute (JGI-PGF)"/>
            <person name="Walter F."/>
            <person name="Albersmeier A."/>
            <person name="Kalinowski J."/>
            <person name="Ruckert C."/>
        </authorList>
    </citation>
    <scope>NUCLEOTIDE SEQUENCE</scope>
    <source>
        <strain evidence="8">CGMCC 1.16548</strain>
    </source>
</reference>
<dbReference type="NCBIfam" id="TIGR01494">
    <property type="entry name" value="ATPase_P-type"/>
    <property type="match status" value="2"/>
</dbReference>
<dbReference type="Proteomes" id="UP000617531">
    <property type="component" value="Unassembled WGS sequence"/>
</dbReference>
<dbReference type="AlphaFoldDB" id="A0A8J3M3C7"/>
<evidence type="ECO:0000256" key="6">
    <source>
        <dbReference type="SAM" id="Phobius"/>
    </source>
</evidence>
<comment type="caution">
    <text evidence="8">The sequence shown here is derived from an EMBL/GenBank/DDBJ whole genome shotgun (WGS) entry which is preliminary data.</text>
</comment>
<dbReference type="InterPro" id="IPR001757">
    <property type="entry name" value="P_typ_ATPase"/>
</dbReference>
<dbReference type="Pfam" id="PF00122">
    <property type="entry name" value="E1-E2_ATPase"/>
    <property type="match status" value="1"/>
</dbReference>
<dbReference type="InterPro" id="IPR044492">
    <property type="entry name" value="P_typ_ATPase_HD_dom"/>
</dbReference>
<dbReference type="PANTHER" id="PTHR42861">
    <property type="entry name" value="CALCIUM-TRANSPORTING ATPASE"/>
    <property type="match status" value="1"/>
</dbReference>
<dbReference type="InterPro" id="IPR023298">
    <property type="entry name" value="ATPase_P-typ_TM_dom_sf"/>
</dbReference>
<feature type="transmembrane region" description="Helical" evidence="6">
    <location>
        <begin position="255"/>
        <end position="284"/>
    </location>
</feature>
<feature type="transmembrane region" description="Helical" evidence="6">
    <location>
        <begin position="68"/>
        <end position="86"/>
    </location>
</feature>
<evidence type="ECO:0000256" key="3">
    <source>
        <dbReference type="ARBA" id="ARBA00022967"/>
    </source>
</evidence>
<dbReference type="InterPro" id="IPR008250">
    <property type="entry name" value="ATPase_P-typ_transduc_dom_A_sf"/>
</dbReference>
<dbReference type="InterPro" id="IPR023214">
    <property type="entry name" value="HAD_sf"/>
</dbReference>
<dbReference type="Gene3D" id="1.20.1110.10">
    <property type="entry name" value="Calcium-transporting ATPase, transmembrane domain"/>
    <property type="match status" value="1"/>
</dbReference>
<feature type="transmembrane region" description="Helical" evidence="6">
    <location>
        <begin position="215"/>
        <end position="235"/>
    </location>
</feature>
<feature type="transmembrane region" description="Helical" evidence="6">
    <location>
        <begin position="44"/>
        <end position="62"/>
    </location>
</feature>
<dbReference type="SUPFAM" id="SSF56784">
    <property type="entry name" value="HAD-like"/>
    <property type="match status" value="1"/>
</dbReference>
<name>A0A8J3M3C7_9MICO</name>
<feature type="transmembrane region" description="Helical" evidence="6">
    <location>
        <begin position="614"/>
        <end position="632"/>
    </location>
</feature>
<comment type="subcellular location">
    <subcellularLocation>
        <location evidence="1">Cell membrane</location>
        <topology evidence="1">Multi-pass membrane protein</topology>
    </subcellularLocation>
</comment>
<dbReference type="PRINTS" id="PR00119">
    <property type="entry name" value="CATATPASE"/>
</dbReference>
<feature type="transmembrane region" description="Helical" evidence="6">
    <location>
        <begin position="638"/>
        <end position="656"/>
    </location>
</feature>
<evidence type="ECO:0000313" key="9">
    <source>
        <dbReference type="Proteomes" id="UP000617531"/>
    </source>
</evidence>
<evidence type="ECO:0000256" key="2">
    <source>
        <dbReference type="ARBA" id="ARBA00022692"/>
    </source>
</evidence>
<dbReference type="SUPFAM" id="SSF81665">
    <property type="entry name" value="Calcium ATPase, transmembrane domain M"/>
    <property type="match status" value="1"/>
</dbReference>
<dbReference type="InterPro" id="IPR018303">
    <property type="entry name" value="ATPase_P-typ_P_site"/>
</dbReference>
<accession>A0A8J3M3C7</accession>
<feature type="transmembrane region" description="Helical" evidence="6">
    <location>
        <begin position="760"/>
        <end position="779"/>
    </location>
</feature>
<feature type="transmembrane region" description="Helical" evidence="6">
    <location>
        <begin position="701"/>
        <end position="720"/>
    </location>
</feature>
<dbReference type="RefSeq" id="WP_191283755.1">
    <property type="nucleotide sequence ID" value="NZ_BNAI01000005.1"/>
</dbReference>
<dbReference type="SFLD" id="SFLDF00027">
    <property type="entry name" value="p-type_atpase"/>
    <property type="match status" value="1"/>
</dbReference>
<sequence>MNRLPPASAGLSTAEAAERLAAGLGNGYHPPVSRALVDILRANLLTLFNLIVGGAFTLLLVLGYWQDAMFGVFVIANVTIGIVQEVRAKRTLDRLTVLTAPGARVLRDGSVRTVPVTDVVLDDILVLGAGDELVADAVVLETTGLGIDESLLTGEAEAVNAEPGRELLSGSFVIGGQGLARVTRVGADSYANRVASDLRSYTLVHSELRRGLARVIRWISWILLPVALLVFNGQLQALGGWQHAFSTGTWREGALLTVAGIVSMVPQGLVFMTSVALAVGALTLTRRRVLVQELPAVEVLARVDALCFDKTGTLTDGSIVLREVSPIEERPGWAAVLAWFGEQAGANATARALRERFTGAPEEAPERTVGFSSSFRWSAASFAAGPAAGAWVLGAPDTLLPPGSPVRGRAEISAVAGRRTLVLTHRARPLTADEDAGGPPPDGLSPVALLEFQEHLRPDAADTVAYFHAEGVRLWVLSGDHPATVAAIAREAGIADGDGYDATRLPEDPAELDAVLETHSVFGRVRPDQKNLMIQALRARGRVVAMTGDGINDAPALKHADLGIAMGSGAAITRAAADVILLDGQFAELPLVVAEGRRVIANVERLAKLFLTKTVYAVAFAVLFGSLLWPYPFLPRQLSAVDGLTIGLPALVLALLPDTSRYREGFLARAARFCIPSGLVVAATVAVVVLVLRASGRDAEVPSAAVITLTLVGLWVLAILSRPLDLPRLLVVIAGYLGLGILFAVPLVTDFFAIALPSPGSLVVALGAAAAGTLTLELIHRLTKPPRPAG</sequence>
<protein>
    <submittedName>
        <fullName evidence="8">Magnesium-transporting ATPase</fullName>
    </submittedName>
</protein>
<evidence type="ECO:0000259" key="7">
    <source>
        <dbReference type="Pfam" id="PF00122"/>
    </source>
</evidence>
<dbReference type="EMBL" id="BNAI01000005">
    <property type="protein sequence ID" value="GHF22088.1"/>
    <property type="molecule type" value="Genomic_DNA"/>
</dbReference>
<evidence type="ECO:0000256" key="1">
    <source>
        <dbReference type="ARBA" id="ARBA00004651"/>
    </source>
</evidence>
<keyword evidence="2 6" id="KW-0812">Transmembrane</keyword>
<organism evidence="8 9">
    <name type="scientific">Pseudolysinimonas yzui</name>
    <dbReference type="NCBI Taxonomy" id="2708254"/>
    <lineage>
        <taxon>Bacteria</taxon>
        <taxon>Bacillati</taxon>
        <taxon>Actinomycetota</taxon>
        <taxon>Actinomycetes</taxon>
        <taxon>Micrococcales</taxon>
        <taxon>Microbacteriaceae</taxon>
        <taxon>Pseudolysinimonas</taxon>
    </lineage>
</organism>
<keyword evidence="3" id="KW-1278">Translocase</keyword>
<feature type="domain" description="P-type ATPase A" evidence="7">
    <location>
        <begin position="98"/>
        <end position="198"/>
    </location>
</feature>
<dbReference type="Gene3D" id="3.40.1110.10">
    <property type="entry name" value="Calcium-transporting ATPase, cytoplasmic domain N"/>
    <property type="match status" value="1"/>
</dbReference>
<feature type="transmembrane region" description="Helical" evidence="6">
    <location>
        <begin position="729"/>
        <end position="754"/>
    </location>
</feature>
<dbReference type="InterPro" id="IPR059000">
    <property type="entry name" value="ATPase_P-type_domA"/>
</dbReference>